<keyword evidence="1" id="KW-0812">Transmembrane</keyword>
<evidence type="ECO:0000256" key="1">
    <source>
        <dbReference type="SAM" id="Phobius"/>
    </source>
</evidence>
<organism evidence="2 3">
    <name type="scientific">Gnathostoma spinigerum</name>
    <dbReference type="NCBI Taxonomy" id="75299"/>
    <lineage>
        <taxon>Eukaryota</taxon>
        <taxon>Metazoa</taxon>
        <taxon>Ecdysozoa</taxon>
        <taxon>Nematoda</taxon>
        <taxon>Chromadorea</taxon>
        <taxon>Rhabditida</taxon>
        <taxon>Spirurina</taxon>
        <taxon>Gnathostomatomorpha</taxon>
        <taxon>Gnathostomatoidea</taxon>
        <taxon>Gnathostomatidae</taxon>
        <taxon>Gnathostoma</taxon>
    </lineage>
</organism>
<comment type="caution">
    <text evidence="2">The sequence shown here is derived from an EMBL/GenBank/DDBJ whole genome shotgun (WGS) entry which is preliminary data.</text>
</comment>
<keyword evidence="1" id="KW-0472">Membrane</keyword>
<accession>A0ABD6E4C2</accession>
<reference evidence="2 3" key="1">
    <citation type="submission" date="2024-08" db="EMBL/GenBank/DDBJ databases">
        <title>Gnathostoma spinigerum genome.</title>
        <authorList>
            <person name="Gonzalez-Bertolin B."/>
            <person name="Monzon S."/>
            <person name="Zaballos A."/>
            <person name="Jimenez P."/>
            <person name="Dekumyoy P."/>
            <person name="Varona S."/>
            <person name="Cuesta I."/>
            <person name="Sumanam S."/>
            <person name="Adisakwattana P."/>
            <person name="Gasser R.B."/>
            <person name="Hernandez-Gonzalez A."/>
            <person name="Young N.D."/>
            <person name="Perteguer M.J."/>
        </authorList>
    </citation>
    <scope>NUCLEOTIDE SEQUENCE [LARGE SCALE GENOMIC DNA]</scope>
    <source>
        <strain evidence="2">AL3</strain>
        <tissue evidence="2">Liver</tissue>
    </source>
</reference>
<evidence type="ECO:0000313" key="3">
    <source>
        <dbReference type="Proteomes" id="UP001608902"/>
    </source>
</evidence>
<keyword evidence="1" id="KW-1133">Transmembrane helix</keyword>
<gene>
    <name evidence="2" type="ORF">AB6A40_000935</name>
</gene>
<protein>
    <submittedName>
        <fullName evidence="2">Uncharacterized protein</fullName>
    </submittedName>
</protein>
<sequence>MGVGSSAPKPQPIMEHHQPYPDMNVIFKGIPKMMQVADDMHRMTNYMMDLRNITVGMVALSIIGGIIFLIMKISQSRKMAARHKGDYGARFECLDDRSLPGHRNQYGTYHGYPEFWNAHRSKSSTAIDMDKVNLNNVSATPNEIADLQQPDAVHNIISDGRLANGHVHKKSEQSIKLLVEDLPYADSS</sequence>
<evidence type="ECO:0000313" key="2">
    <source>
        <dbReference type="EMBL" id="MFH4974226.1"/>
    </source>
</evidence>
<dbReference type="AlphaFoldDB" id="A0ABD6E4C2"/>
<keyword evidence="3" id="KW-1185">Reference proteome</keyword>
<dbReference type="Proteomes" id="UP001608902">
    <property type="component" value="Unassembled WGS sequence"/>
</dbReference>
<dbReference type="EMBL" id="JBGFUD010000301">
    <property type="protein sequence ID" value="MFH4974226.1"/>
    <property type="molecule type" value="Genomic_DNA"/>
</dbReference>
<feature type="transmembrane region" description="Helical" evidence="1">
    <location>
        <begin position="53"/>
        <end position="74"/>
    </location>
</feature>
<proteinExistence type="predicted"/>
<name>A0ABD6E4C2_9BILA</name>